<organism evidence="1 2">
    <name type="scientific">Zooshikella ganghwensis</name>
    <dbReference type="NCBI Taxonomy" id="202772"/>
    <lineage>
        <taxon>Bacteria</taxon>
        <taxon>Pseudomonadati</taxon>
        <taxon>Pseudomonadota</taxon>
        <taxon>Gammaproteobacteria</taxon>
        <taxon>Oceanospirillales</taxon>
        <taxon>Zooshikellaceae</taxon>
        <taxon>Zooshikella</taxon>
    </lineage>
</organism>
<keyword evidence="2" id="KW-1185">Reference proteome</keyword>
<proteinExistence type="predicted"/>
<reference evidence="1 2" key="1">
    <citation type="submission" date="2017-04" db="EMBL/GenBank/DDBJ databases">
        <title>Draft genome sequence of Zooshikella ganghwensis VG4 isolated from Red Sea sediments.</title>
        <authorList>
            <person name="Rehman Z."/>
            <person name="Alam I."/>
            <person name="Kamau A."/>
            <person name="Bajic V."/>
            <person name="Leiknes T."/>
        </authorList>
    </citation>
    <scope>NUCLEOTIDE SEQUENCE [LARGE SCALE GENOMIC DNA]</scope>
    <source>
        <strain evidence="1 2">VG4</strain>
    </source>
</reference>
<evidence type="ECO:0000313" key="1">
    <source>
        <dbReference type="EMBL" id="RDH43662.1"/>
    </source>
</evidence>
<dbReference type="AlphaFoldDB" id="A0A4P9VNV4"/>
<dbReference type="EMBL" id="NDXW01000001">
    <property type="protein sequence ID" value="RDH43662.1"/>
    <property type="molecule type" value="Genomic_DNA"/>
</dbReference>
<comment type="caution">
    <text evidence="1">The sequence shown here is derived from an EMBL/GenBank/DDBJ whole genome shotgun (WGS) entry which is preliminary data.</text>
</comment>
<protein>
    <submittedName>
        <fullName evidence="1">Uncharacterized protein</fullName>
    </submittedName>
</protein>
<sequence>MRQTVREWINLPYFQFFILKQLDSRYYPLLAGLHFRFFHYFAYEYLGISNNKNSWGEHGLTRCLISATNQRS</sequence>
<accession>A0A4P9VNV4</accession>
<evidence type="ECO:0000313" key="2">
    <source>
        <dbReference type="Proteomes" id="UP000257039"/>
    </source>
</evidence>
<dbReference type="Proteomes" id="UP000257039">
    <property type="component" value="Unassembled WGS sequence"/>
</dbReference>
<gene>
    <name evidence="1" type="ORF">B9G39_09545</name>
</gene>
<name>A0A4P9VNV4_9GAMM</name>